<sequence length="1027" mass="114680">MFARRRKSGSDRAEREKARQPNPFDPPPQRQQRQQFDPPMAQSQPPATTRQPQPPARQQRALPPAPGYEAPQQRHRHRASGHNNFMPPPPATKAGRKAQAKAAAKRNRRLPGEQGIPSYTPEISARSIDGHLLRTGTDVYAWYRLAPQRWSFRSDSQRQDLIAAIAGQYAELHGRWMHLRVTARPYPIRMWAEAHVHNAVGRLPDVPGALSFDDYLVGEQQQLMGRSMAEKEVYLGVQVQTRNMVDRAVERAAPLLRKIFPDAVDAELVALDSEVEHLDQVLASAGLEGRPATAEEMSWLMHRSCSLGLPAPRNMPAVPGAAWEPEDLASFTDAADFHQDPYSPTVTVRGRTGSNAGVTRHVAVLTVGLMHGLQIPELDDPWVQRSDRLPATVEWSARIYVRRPEEVQGELARQMNKVRSQVKHYTDEHGLEPPQSLARQASRVLEIDDEMTTGFTALATRVRSWWRLAVSGPTERDALRLAQQLLDLYKPKIAIEHPEAQYAMAREFIPGEPLASTAYLRRGSVMWAASAVPTATAEVGDRRGILLGETCTATRRPVAWDPWMAQELRDSSGLTAMVAGLGGGKSFLGGGIVYKTLRAGAYWTILDPSGPLARLCELPELRPYARPINLLNAQPGILNPYRVVAEPLIEHFMDEDDPERAWRREKALAAATRRRLVLDVLTGLLPYEVARLPQTRIVLLRAVRTVGGRFDAHPGMVFEALRRDASEHHEHAVVVADFLDEMRERMSLLIPEDDADPYNETRDDRLTVLTMAGLTLPKDGVGREHWTDAESLGVELLNLAAWLTQRSIYERPKDLRKGVWIDEAFFLSEVPTGRVLMNRFARDSRKWNVRVLLSSQIPADFLRIQGFVSLLDSVFVGRLDDDAAQADALRLLKVPIGAGYEQVVASLGRRPVQRTELEKDRAPRQFIFGDGTGGVERIRVDFSGPHLDHFRTAMDTTPDALRDPVRAADAAQQHAPEPEPPQPPTRYADSDEEFELEADFELGLTEEPVEQPVGGGAPKKPGQEDAA</sequence>
<feature type="region of interest" description="Disordered" evidence="1">
    <location>
        <begin position="965"/>
        <end position="1027"/>
    </location>
</feature>
<accession>A0ABX2FCK5</accession>
<keyword evidence="2" id="KW-0378">Hydrolase</keyword>
<protein>
    <submittedName>
        <fullName evidence="2">DNA helicase HerA</fullName>
    </submittedName>
</protein>
<feature type="region of interest" description="Disordered" evidence="1">
    <location>
        <begin position="1"/>
        <end position="118"/>
    </location>
</feature>
<organism evidence="2 3">
    <name type="scientific">Kibdelosporangium persicum</name>
    <dbReference type="NCBI Taxonomy" id="2698649"/>
    <lineage>
        <taxon>Bacteria</taxon>
        <taxon>Bacillati</taxon>
        <taxon>Actinomycetota</taxon>
        <taxon>Actinomycetes</taxon>
        <taxon>Pseudonocardiales</taxon>
        <taxon>Pseudonocardiaceae</taxon>
        <taxon>Kibdelosporangium</taxon>
    </lineage>
</organism>
<evidence type="ECO:0000313" key="3">
    <source>
        <dbReference type="Proteomes" id="UP000763557"/>
    </source>
</evidence>
<dbReference type="Gene3D" id="3.40.50.300">
    <property type="entry name" value="P-loop containing nucleotide triphosphate hydrolases"/>
    <property type="match status" value="1"/>
</dbReference>
<dbReference type="Proteomes" id="UP000763557">
    <property type="component" value="Unassembled WGS sequence"/>
</dbReference>
<feature type="compositionally biased region" description="Acidic residues" evidence="1">
    <location>
        <begin position="990"/>
        <end position="1000"/>
    </location>
</feature>
<dbReference type="GO" id="GO:0004386">
    <property type="term" value="F:helicase activity"/>
    <property type="evidence" value="ECO:0007669"/>
    <property type="project" value="UniProtKB-KW"/>
</dbReference>
<keyword evidence="2" id="KW-0347">Helicase</keyword>
<evidence type="ECO:0000256" key="1">
    <source>
        <dbReference type="SAM" id="MobiDB-lite"/>
    </source>
</evidence>
<dbReference type="Pfam" id="PF12846">
    <property type="entry name" value="AAA_10"/>
    <property type="match status" value="1"/>
</dbReference>
<name>A0ABX2FCK5_9PSEU</name>
<dbReference type="EMBL" id="JAAATY010000024">
    <property type="protein sequence ID" value="NRN69037.1"/>
    <property type="molecule type" value="Genomic_DNA"/>
</dbReference>
<dbReference type="InterPro" id="IPR027417">
    <property type="entry name" value="P-loop_NTPase"/>
</dbReference>
<feature type="compositionally biased region" description="Basic and acidic residues" evidence="1">
    <location>
        <begin position="8"/>
        <end position="19"/>
    </location>
</feature>
<keyword evidence="2" id="KW-0067">ATP-binding</keyword>
<feature type="compositionally biased region" description="Low complexity" evidence="1">
    <location>
        <begin position="30"/>
        <end position="62"/>
    </location>
</feature>
<feature type="compositionally biased region" description="Basic residues" evidence="1">
    <location>
        <begin position="94"/>
        <end position="109"/>
    </location>
</feature>
<reference evidence="2 3" key="1">
    <citation type="submission" date="2020-01" db="EMBL/GenBank/DDBJ databases">
        <title>Kibdelosporangium persica a novel Actinomycetes from a hot desert in Iran.</title>
        <authorList>
            <person name="Safaei N."/>
            <person name="Zaburannyi N."/>
            <person name="Mueller R."/>
            <person name="Wink J."/>
        </authorList>
    </citation>
    <scope>NUCLEOTIDE SEQUENCE [LARGE SCALE GENOMIC DNA]</scope>
    <source>
        <strain evidence="2 3">4NS15</strain>
    </source>
</reference>
<proteinExistence type="predicted"/>
<evidence type="ECO:0000313" key="2">
    <source>
        <dbReference type="EMBL" id="NRN69037.1"/>
    </source>
</evidence>
<comment type="caution">
    <text evidence="2">The sequence shown here is derived from an EMBL/GenBank/DDBJ whole genome shotgun (WGS) entry which is preliminary data.</text>
</comment>
<keyword evidence="2" id="KW-0547">Nucleotide-binding</keyword>
<gene>
    <name evidence="2" type="ORF">GC106_62930</name>
</gene>
<keyword evidence="3" id="KW-1185">Reference proteome</keyword>
<dbReference type="SUPFAM" id="SSF52540">
    <property type="entry name" value="P-loop containing nucleoside triphosphate hydrolases"/>
    <property type="match status" value="1"/>
</dbReference>